<proteinExistence type="predicted"/>
<dbReference type="Proteomes" id="UP001165083">
    <property type="component" value="Unassembled WGS sequence"/>
</dbReference>
<dbReference type="EMBL" id="BSXW01000430">
    <property type="protein sequence ID" value="GMF22050.1"/>
    <property type="molecule type" value="Genomic_DNA"/>
</dbReference>
<sequence length="168" mass="17577">MPSRKLALALPAYSALRHTGDMRAESGGPDGSMAAGCFALLWQGRIHSGIVCGSLNLALADLQVLTASTSSKDADMSAGHVQVGILAGLEVVLAGSRKEGQAPERWYGKLDAANVQPFLAKARGAGTRLTEQEVDGERHDSTSGCLRSESLSFACYANRGALSNELCQ</sequence>
<comment type="caution">
    <text evidence="1">The sequence shown here is derived from an EMBL/GenBank/DDBJ whole genome shotgun (WGS) entry which is preliminary data.</text>
</comment>
<organism evidence="1 2">
    <name type="scientific">Phytophthora lilii</name>
    <dbReference type="NCBI Taxonomy" id="2077276"/>
    <lineage>
        <taxon>Eukaryota</taxon>
        <taxon>Sar</taxon>
        <taxon>Stramenopiles</taxon>
        <taxon>Oomycota</taxon>
        <taxon>Peronosporomycetes</taxon>
        <taxon>Peronosporales</taxon>
        <taxon>Peronosporaceae</taxon>
        <taxon>Phytophthora</taxon>
    </lineage>
</organism>
<accession>A0A9W6WYM2</accession>
<evidence type="ECO:0000313" key="1">
    <source>
        <dbReference type="EMBL" id="GMF22050.1"/>
    </source>
</evidence>
<dbReference type="AlphaFoldDB" id="A0A9W6WYM2"/>
<reference evidence="1" key="1">
    <citation type="submission" date="2023-04" db="EMBL/GenBank/DDBJ databases">
        <title>Phytophthora lilii NBRC 32176.</title>
        <authorList>
            <person name="Ichikawa N."/>
            <person name="Sato H."/>
            <person name="Tonouchi N."/>
        </authorList>
    </citation>
    <scope>NUCLEOTIDE SEQUENCE</scope>
    <source>
        <strain evidence="1">NBRC 32176</strain>
    </source>
</reference>
<gene>
    <name evidence="1" type="ORF">Plil01_000874500</name>
</gene>
<protein>
    <submittedName>
        <fullName evidence="1">Unnamed protein product</fullName>
    </submittedName>
</protein>
<evidence type="ECO:0000313" key="2">
    <source>
        <dbReference type="Proteomes" id="UP001165083"/>
    </source>
</evidence>
<name>A0A9W6WYM2_9STRA</name>
<keyword evidence="2" id="KW-1185">Reference proteome</keyword>